<evidence type="ECO:0000313" key="1">
    <source>
        <dbReference type="EMBL" id="EME80337.1"/>
    </source>
</evidence>
<dbReference type="KEGG" id="pfj:MYCFIDRAFT_177289"/>
<evidence type="ECO:0000313" key="2">
    <source>
        <dbReference type="Proteomes" id="UP000016932"/>
    </source>
</evidence>
<accession>M3AS73</accession>
<dbReference type="EMBL" id="KB446561">
    <property type="protein sequence ID" value="EME80337.1"/>
    <property type="molecule type" value="Genomic_DNA"/>
</dbReference>
<dbReference type="GeneID" id="19333713"/>
<dbReference type="RefSeq" id="XP_007929306.1">
    <property type="nucleotide sequence ID" value="XM_007931115.1"/>
</dbReference>
<protein>
    <submittedName>
        <fullName evidence="1">Uncharacterized protein</fullName>
    </submittedName>
</protein>
<sequence>MPMPSLAHDKARLDHVGSRPAWQSTEYTRHQCDRKAADQHRVKTIYRWKNHLTATGLHMTTSGKESFSGSLLETGIVKERGVDMALDNDKRTDSVRIALLLYALNHLIGVVIAGPMQSVKNNWRPLETDFGAWQRLAKGKVDDGWTDEPASQNLSRQMSKMSDQVRENCMADVKVGAEYIGEAGLEILKALLSQNRSKIVREPVVFERL</sequence>
<proteinExistence type="predicted"/>
<gene>
    <name evidence="1" type="ORF">MYCFIDRAFT_177289</name>
</gene>
<name>M3AS73_PSEFD</name>
<organism evidence="1 2">
    <name type="scientific">Pseudocercospora fijiensis (strain CIRAD86)</name>
    <name type="common">Black leaf streak disease fungus</name>
    <name type="synonym">Mycosphaerella fijiensis</name>
    <dbReference type="NCBI Taxonomy" id="383855"/>
    <lineage>
        <taxon>Eukaryota</taxon>
        <taxon>Fungi</taxon>
        <taxon>Dikarya</taxon>
        <taxon>Ascomycota</taxon>
        <taxon>Pezizomycotina</taxon>
        <taxon>Dothideomycetes</taxon>
        <taxon>Dothideomycetidae</taxon>
        <taxon>Mycosphaerellales</taxon>
        <taxon>Mycosphaerellaceae</taxon>
        <taxon>Pseudocercospora</taxon>
    </lineage>
</organism>
<dbReference type="AlphaFoldDB" id="M3AS73"/>
<dbReference type="VEuPathDB" id="FungiDB:MYCFIDRAFT_177289"/>
<dbReference type="HOGENOM" id="CLU_1315901_0_0_1"/>
<reference evidence="1 2" key="1">
    <citation type="journal article" date="2012" name="PLoS Pathog.">
        <title>Diverse lifestyles and strategies of plant pathogenesis encoded in the genomes of eighteen Dothideomycetes fungi.</title>
        <authorList>
            <person name="Ohm R.A."/>
            <person name="Feau N."/>
            <person name="Henrissat B."/>
            <person name="Schoch C.L."/>
            <person name="Horwitz B.A."/>
            <person name="Barry K.W."/>
            <person name="Condon B.J."/>
            <person name="Copeland A.C."/>
            <person name="Dhillon B."/>
            <person name="Glaser F."/>
            <person name="Hesse C.N."/>
            <person name="Kosti I."/>
            <person name="LaButti K."/>
            <person name="Lindquist E.A."/>
            <person name="Lucas S."/>
            <person name="Salamov A.A."/>
            <person name="Bradshaw R.E."/>
            <person name="Ciuffetti L."/>
            <person name="Hamelin R.C."/>
            <person name="Kema G.H.J."/>
            <person name="Lawrence C."/>
            <person name="Scott J.A."/>
            <person name="Spatafora J.W."/>
            <person name="Turgeon B.G."/>
            <person name="de Wit P.J.G.M."/>
            <person name="Zhong S."/>
            <person name="Goodwin S.B."/>
            <person name="Grigoriev I.V."/>
        </authorList>
    </citation>
    <scope>NUCLEOTIDE SEQUENCE [LARGE SCALE GENOMIC DNA]</scope>
    <source>
        <strain evidence="1 2">CIRAD86</strain>
    </source>
</reference>
<dbReference type="Proteomes" id="UP000016932">
    <property type="component" value="Unassembled WGS sequence"/>
</dbReference>
<keyword evidence="2" id="KW-1185">Reference proteome</keyword>